<reference evidence="2" key="1">
    <citation type="journal article" date="2016" name="Nat. Genet.">
        <title>A high-quality carrot genome assembly provides new insights into carotenoid accumulation and asterid genome evolution.</title>
        <authorList>
            <person name="Iorizzo M."/>
            <person name="Ellison S."/>
            <person name="Senalik D."/>
            <person name="Zeng P."/>
            <person name="Satapoomin P."/>
            <person name="Huang J."/>
            <person name="Bowman M."/>
            <person name="Iovene M."/>
            <person name="Sanseverino W."/>
            <person name="Cavagnaro P."/>
            <person name="Yildiz M."/>
            <person name="Macko-Podgorni A."/>
            <person name="Moranska E."/>
            <person name="Grzebelus E."/>
            <person name="Grzebelus D."/>
            <person name="Ashrafi H."/>
            <person name="Zheng Z."/>
            <person name="Cheng S."/>
            <person name="Spooner D."/>
            <person name="Van Deynze A."/>
            <person name="Simon P."/>
        </authorList>
    </citation>
    <scope>NUCLEOTIDE SEQUENCE</scope>
    <source>
        <tissue evidence="2">Leaf</tissue>
    </source>
</reference>
<dbReference type="PANTHER" id="PTHR34207:SF2">
    <property type="entry name" value="PROTEIN BIC1"/>
    <property type="match status" value="1"/>
</dbReference>
<keyword evidence="3" id="KW-1185">Reference proteome</keyword>
<dbReference type="InterPro" id="IPR040374">
    <property type="entry name" value="BIC"/>
</dbReference>
<reference evidence="2" key="2">
    <citation type="submission" date="2022-03" db="EMBL/GenBank/DDBJ databases">
        <title>Draft title - Genomic analysis of global carrot germplasm unveils the trajectory of domestication and the origin of high carotenoid orange carrot.</title>
        <authorList>
            <person name="Iorizzo M."/>
            <person name="Ellison S."/>
            <person name="Senalik D."/>
            <person name="Macko-Podgorni A."/>
            <person name="Grzebelus D."/>
            <person name="Bostan H."/>
            <person name="Rolling W."/>
            <person name="Curaba J."/>
            <person name="Simon P."/>
        </authorList>
    </citation>
    <scope>NUCLEOTIDE SEQUENCE</scope>
    <source>
        <tissue evidence="2">Leaf</tissue>
    </source>
</reference>
<accession>A0AAF0XE01</accession>
<name>A0AAF0XE01_DAUCS</name>
<dbReference type="AlphaFoldDB" id="A0AAF0XE01"/>
<sequence length="172" mass="18713">MTLPSARMATSEHSPKKSPSKDDGGDQEIRLEKLEEQEESSLKKIDDIESEVAKASDEITKPSTAVASEEETALNTVTADTTVVGGGDSVAAEEESGRERLRKHRLEMAGRVWIPDTWGQEDLLKDWIDCSAFDGSLVNNTILSARAALIQQRSTTSPANNPTLLTAIDNRC</sequence>
<organism evidence="2 3">
    <name type="scientific">Daucus carota subsp. sativus</name>
    <name type="common">Carrot</name>
    <dbReference type="NCBI Taxonomy" id="79200"/>
    <lineage>
        <taxon>Eukaryota</taxon>
        <taxon>Viridiplantae</taxon>
        <taxon>Streptophyta</taxon>
        <taxon>Embryophyta</taxon>
        <taxon>Tracheophyta</taxon>
        <taxon>Spermatophyta</taxon>
        <taxon>Magnoliopsida</taxon>
        <taxon>eudicotyledons</taxon>
        <taxon>Gunneridae</taxon>
        <taxon>Pentapetalae</taxon>
        <taxon>asterids</taxon>
        <taxon>campanulids</taxon>
        <taxon>Apiales</taxon>
        <taxon>Apiaceae</taxon>
        <taxon>Apioideae</taxon>
        <taxon>Scandiceae</taxon>
        <taxon>Daucinae</taxon>
        <taxon>Daucus</taxon>
        <taxon>Daucus sect. Daucus</taxon>
    </lineage>
</organism>
<dbReference type="PANTHER" id="PTHR34207">
    <property type="entry name" value="PROTEIN BIC1"/>
    <property type="match status" value="1"/>
</dbReference>
<feature type="compositionally biased region" description="Basic and acidic residues" evidence="1">
    <location>
        <begin position="13"/>
        <end position="60"/>
    </location>
</feature>
<evidence type="ECO:0000313" key="2">
    <source>
        <dbReference type="EMBL" id="WOH06178.1"/>
    </source>
</evidence>
<dbReference type="EMBL" id="CP093348">
    <property type="protein sequence ID" value="WOH06178.1"/>
    <property type="molecule type" value="Genomic_DNA"/>
</dbReference>
<dbReference type="CDD" id="cd22645">
    <property type="entry name" value="BIC1_CID"/>
    <property type="match status" value="1"/>
</dbReference>
<dbReference type="GO" id="GO:0009785">
    <property type="term" value="P:blue light signaling pathway"/>
    <property type="evidence" value="ECO:0007669"/>
    <property type="project" value="InterPro"/>
</dbReference>
<protein>
    <submittedName>
        <fullName evidence="2">Uncharacterized protein</fullName>
    </submittedName>
</protein>
<dbReference type="Proteomes" id="UP000077755">
    <property type="component" value="Chromosome 6"/>
</dbReference>
<evidence type="ECO:0000256" key="1">
    <source>
        <dbReference type="SAM" id="MobiDB-lite"/>
    </source>
</evidence>
<evidence type="ECO:0000313" key="3">
    <source>
        <dbReference type="Proteomes" id="UP000077755"/>
    </source>
</evidence>
<feature type="region of interest" description="Disordered" evidence="1">
    <location>
        <begin position="1"/>
        <end position="73"/>
    </location>
</feature>
<gene>
    <name evidence="2" type="ORF">DCAR_0625601</name>
</gene>
<proteinExistence type="predicted"/>